<dbReference type="EMBL" id="JABAYA010000001">
    <property type="protein sequence ID" value="KAF7732835.1"/>
    <property type="molecule type" value="Genomic_DNA"/>
</dbReference>
<feature type="compositionally biased region" description="Polar residues" evidence="1">
    <location>
        <begin position="97"/>
        <end position="106"/>
    </location>
</feature>
<accession>A0A8H7EUC6</accession>
<evidence type="ECO:0000256" key="1">
    <source>
        <dbReference type="SAM" id="MobiDB-lite"/>
    </source>
</evidence>
<proteinExistence type="predicted"/>
<reference evidence="2" key="1">
    <citation type="submission" date="2020-01" db="EMBL/GenBank/DDBJ databases">
        <title>Genome Sequencing of Three Apophysomyces-Like Fungal Strains Confirms a Novel Fungal Genus in the Mucoromycota with divergent Burkholderia-like Endosymbiotic Bacteria.</title>
        <authorList>
            <person name="Stajich J.E."/>
            <person name="Macias A.M."/>
            <person name="Carter-House D."/>
            <person name="Lovett B."/>
            <person name="Kasson L.R."/>
            <person name="Berry K."/>
            <person name="Grigoriev I."/>
            <person name="Chang Y."/>
            <person name="Spatafora J."/>
            <person name="Kasson M.T."/>
        </authorList>
    </citation>
    <scope>NUCLEOTIDE SEQUENCE</scope>
    <source>
        <strain evidence="2">NRRL A-21654</strain>
    </source>
</reference>
<feature type="compositionally biased region" description="Low complexity" evidence="1">
    <location>
        <begin position="111"/>
        <end position="123"/>
    </location>
</feature>
<keyword evidence="3" id="KW-1185">Reference proteome</keyword>
<sequence>MLQEELLAKASITTTTVTAANISTSTATTTPDLALNDFTSLPFLPFTSFQQQQELEQRHQQQQQQPAVATVVAAPSSSLLSPSSETSTNAEIGSRLSHPNENNHSSPPILKRNNNNHNSKSSRPVGQPGQKSDEKKRTPADIYDNVKAPFNYAQGFHDLIRYVKER</sequence>
<organism evidence="2 3">
    <name type="scientific">Apophysomyces ossiformis</name>
    <dbReference type="NCBI Taxonomy" id="679940"/>
    <lineage>
        <taxon>Eukaryota</taxon>
        <taxon>Fungi</taxon>
        <taxon>Fungi incertae sedis</taxon>
        <taxon>Mucoromycota</taxon>
        <taxon>Mucoromycotina</taxon>
        <taxon>Mucoromycetes</taxon>
        <taxon>Mucorales</taxon>
        <taxon>Mucorineae</taxon>
        <taxon>Mucoraceae</taxon>
        <taxon>Apophysomyces</taxon>
    </lineage>
</organism>
<name>A0A8H7EUC6_9FUNG</name>
<protein>
    <submittedName>
        <fullName evidence="2">Uncharacterized protein</fullName>
    </submittedName>
</protein>
<dbReference type="AlphaFoldDB" id="A0A8H7EUC6"/>
<dbReference type="Proteomes" id="UP000605846">
    <property type="component" value="Unassembled WGS sequence"/>
</dbReference>
<gene>
    <name evidence="2" type="ORF">EC973_000111</name>
</gene>
<feature type="region of interest" description="Disordered" evidence="1">
    <location>
        <begin position="51"/>
        <end position="143"/>
    </location>
</feature>
<feature type="compositionally biased region" description="Low complexity" evidence="1">
    <location>
        <begin position="51"/>
        <end position="88"/>
    </location>
</feature>
<evidence type="ECO:0000313" key="2">
    <source>
        <dbReference type="EMBL" id="KAF7732835.1"/>
    </source>
</evidence>
<comment type="caution">
    <text evidence="2">The sequence shown here is derived from an EMBL/GenBank/DDBJ whole genome shotgun (WGS) entry which is preliminary data.</text>
</comment>
<evidence type="ECO:0000313" key="3">
    <source>
        <dbReference type="Proteomes" id="UP000605846"/>
    </source>
</evidence>